<keyword evidence="2" id="KW-0805">Transcription regulation</keyword>
<evidence type="ECO:0000313" key="9">
    <source>
        <dbReference type="Proteomes" id="UP000199690"/>
    </source>
</evidence>
<dbReference type="PANTHER" id="PTHR30055:SF219">
    <property type="entry name" value="TRANSCRIPTIONAL REGULATORY PROTEIN"/>
    <property type="match status" value="1"/>
</dbReference>
<dbReference type="SUPFAM" id="SSF48498">
    <property type="entry name" value="Tetracyclin repressor-like, C-terminal domain"/>
    <property type="match status" value="1"/>
</dbReference>
<evidence type="ECO:0000256" key="1">
    <source>
        <dbReference type="ARBA" id="ARBA00022491"/>
    </source>
</evidence>
<dbReference type="Proteomes" id="UP000199690">
    <property type="component" value="Unassembled WGS sequence"/>
</dbReference>
<dbReference type="EMBL" id="FNVB01000002">
    <property type="protein sequence ID" value="SEG00725.1"/>
    <property type="molecule type" value="Genomic_DNA"/>
</dbReference>
<name>A0A1H5WN54_9PSEU</name>
<feature type="domain" description="HTH tetR-type" evidence="6">
    <location>
        <begin position="6"/>
        <end position="66"/>
    </location>
</feature>
<proteinExistence type="predicted"/>
<evidence type="ECO:0000256" key="3">
    <source>
        <dbReference type="ARBA" id="ARBA00023125"/>
    </source>
</evidence>
<dbReference type="InterPro" id="IPR050109">
    <property type="entry name" value="HTH-type_TetR-like_transc_reg"/>
</dbReference>
<protein>
    <submittedName>
        <fullName evidence="7">Transcriptional regulator, TetR family</fullName>
    </submittedName>
</protein>
<keyword evidence="3 5" id="KW-0238">DNA-binding</keyword>
<dbReference type="PANTHER" id="PTHR30055">
    <property type="entry name" value="HTH-TYPE TRANSCRIPTIONAL REGULATOR RUTR"/>
    <property type="match status" value="1"/>
</dbReference>
<keyword evidence="9" id="KW-1185">Reference proteome</keyword>
<keyword evidence="1" id="KW-0678">Repressor</keyword>
<dbReference type="AlphaFoldDB" id="A0A1H5WN54"/>
<dbReference type="GO" id="GO:0000976">
    <property type="term" value="F:transcription cis-regulatory region binding"/>
    <property type="evidence" value="ECO:0007669"/>
    <property type="project" value="TreeGrafter"/>
</dbReference>
<dbReference type="RefSeq" id="WP_235863597.1">
    <property type="nucleotide sequence ID" value="NZ_FNVB01000002.1"/>
</dbReference>
<sequence length="193" mass="21298">MTERRSTARRRILDAVFDLVARGGLAEASLRKVADASGINIGSVRHYFDSHEALMVAAAEEVGARMERRLAATATPQHPASAAERRELLQAVALAVLPIAPEERAELIVLVEFLVAARIRPEFRQVTVRMGTDMRYVVRQALELTGVQADDLQTELFVAVIEGLTFELVYPHGSQEDLSPVDVLRHHIATLIP</sequence>
<evidence type="ECO:0000256" key="4">
    <source>
        <dbReference type="ARBA" id="ARBA00023163"/>
    </source>
</evidence>
<dbReference type="Pfam" id="PF00440">
    <property type="entry name" value="TetR_N"/>
    <property type="match status" value="1"/>
</dbReference>
<dbReference type="Pfam" id="PF13977">
    <property type="entry name" value="TetR_C_6"/>
    <property type="match status" value="1"/>
</dbReference>
<evidence type="ECO:0000313" key="7">
    <source>
        <dbReference type="EMBL" id="SEG00725.1"/>
    </source>
</evidence>
<accession>A0A1I1V386</accession>
<evidence type="ECO:0000313" key="10">
    <source>
        <dbReference type="Proteomes" id="UP000236729"/>
    </source>
</evidence>
<dbReference type="PROSITE" id="PS50977">
    <property type="entry name" value="HTH_TETR_2"/>
    <property type="match status" value="1"/>
</dbReference>
<dbReference type="InterPro" id="IPR001647">
    <property type="entry name" value="HTH_TetR"/>
</dbReference>
<accession>A0A1H5WN54</accession>
<evidence type="ECO:0000256" key="2">
    <source>
        <dbReference type="ARBA" id="ARBA00023015"/>
    </source>
</evidence>
<dbReference type="SMR" id="A0A1H5WN54"/>
<dbReference type="GO" id="GO:0003700">
    <property type="term" value="F:DNA-binding transcription factor activity"/>
    <property type="evidence" value="ECO:0007669"/>
    <property type="project" value="TreeGrafter"/>
</dbReference>
<dbReference type="InterPro" id="IPR036271">
    <property type="entry name" value="Tet_transcr_reg_TetR-rel_C_sf"/>
</dbReference>
<evidence type="ECO:0000256" key="5">
    <source>
        <dbReference type="PROSITE-ProRule" id="PRU00335"/>
    </source>
</evidence>
<dbReference type="InterPro" id="IPR009057">
    <property type="entry name" value="Homeodomain-like_sf"/>
</dbReference>
<organism evidence="7 10">
    <name type="scientific">Saccharopolyspora kobensis</name>
    <dbReference type="NCBI Taxonomy" id="146035"/>
    <lineage>
        <taxon>Bacteria</taxon>
        <taxon>Bacillati</taxon>
        <taxon>Actinomycetota</taxon>
        <taxon>Actinomycetes</taxon>
        <taxon>Pseudonocardiales</taxon>
        <taxon>Pseudonocardiaceae</taxon>
        <taxon>Saccharopolyspora</taxon>
    </lineage>
</organism>
<evidence type="ECO:0000313" key="8">
    <source>
        <dbReference type="EMBL" id="SFD77511.1"/>
    </source>
</evidence>
<dbReference type="SUPFAM" id="SSF46689">
    <property type="entry name" value="Homeodomain-like"/>
    <property type="match status" value="1"/>
</dbReference>
<keyword evidence="4" id="KW-0804">Transcription</keyword>
<dbReference type="EMBL" id="FOME01000006">
    <property type="protein sequence ID" value="SFD77511.1"/>
    <property type="molecule type" value="Genomic_DNA"/>
</dbReference>
<reference evidence="9 10" key="2">
    <citation type="submission" date="2016-10" db="EMBL/GenBank/DDBJ databases">
        <authorList>
            <person name="Varghese N."/>
            <person name="Submissions S."/>
        </authorList>
    </citation>
    <scope>NUCLEOTIDE SEQUENCE [LARGE SCALE GENOMIC DNA]</scope>
    <source>
        <strain evidence="10">ATCC 20501</strain>
        <strain evidence="8 9">CGMCC 4.3529</strain>
    </source>
</reference>
<dbReference type="InterPro" id="IPR039538">
    <property type="entry name" value="BetI_C"/>
</dbReference>
<gene>
    <name evidence="7" type="ORF">SAMN02982929_01243</name>
    <name evidence="8" type="ORF">SAMN05216506_106218</name>
</gene>
<dbReference type="Proteomes" id="UP000236729">
    <property type="component" value="Unassembled WGS sequence"/>
</dbReference>
<evidence type="ECO:0000259" key="6">
    <source>
        <dbReference type="PROSITE" id="PS50977"/>
    </source>
</evidence>
<reference evidence="7" key="1">
    <citation type="submission" date="2016-10" db="EMBL/GenBank/DDBJ databases">
        <authorList>
            <person name="de Groot N.N."/>
        </authorList>
    </citation>
    <scope>NUCLEOTIDE SEQUENCE [LARGE SCALE GENOMIC DNA]</scope>
    <source>
        <strain evidence="7">ATCC 20501</strain>
    </source>
</reference>
<dbReference type="Gene3D" id="1.10.357.10">
    <property type="entry name" value="Tetracycline Repressor, domain 2"/>
    <property type="match status" value="1"/>
</dbReference>
<feature type="DNA-binding region" description="H-T-H motif" evidence="5">
    <location>
        <begin position="29"/>
        <end position="48"/>
    </location>
</feature>